<sequence length="61" mass="7124">MIDCMSCEESFYSEEELSYFIPLYFYLNSLQLLDLKRFGHSPVTIFTIMHTLSRSCSAAMI</sequence>
<dbReference type="Proteomes" id="UP000054776">
    <property type="component" value="Unassembled WGS sequence"/>
</dbReference>
<dbReference type="AlphaFoldDB" id="A0A0V1AS99"/>
<keyword evidence="2" id="KW-1185">Reference proteome</keyword>
<accession>A0A0V1AS99</accession>
<name>A0A0V1AS99_TRISP</name>
<reference evidence="1 2" key="1">
    <citation type="submission" date="2015-01" db="EMBL/GenBank/DDBJ databases">
        <title>Evolution of Trichinella species and genotypes.</title>
        <authorList>
            <person name="Korhonen P.K."/>
            <person name="Edoardo P."/>
            <person name="Giuseppe L.R."/>
            <person name="Gasser R.B."/>
        </authorList>
    </citation>
    <scope>NUCLEOTIDE SEQUENCE [LARGE SCALE GENOMIC DNA]</scope>
    <source>
        <strain evidence="1">ISS3</strain>
    </source>
</reference>
<evidence type="ECO:0000313" key="1">
    <source>
        <dbReference type="EMBL" id="KRY27566.1"/>
    </source>
</evidence>
<dbReference type="InParanoid" id="A0A0V1AS99"/>
<organism evidence="1 2">
    <name type="scientific">Trichinella spiralis</name>
    <name type="common">Trichina worm</name>
    <dbReference type="NCBI Taxonomy" id="6334"/>
    <lineage>
        <taxon>Eukaryota</taxon>
        <taxon>Metazoa</taxon>
        <taxon>Ecdysozoa</taxon>
        <taxon>Nematoda</taxon>
        <taxon>Enoplea</taxon>
        <taxon>Dorylaimia</taxon>
        <taxon>Trichinellida</taxon>
        <taxon>Trichinellidae</taxon>
        <taxon>Trichinella</taxon>
    </lineage>
</organism>
<proteinExistence type="predicted"/>
<evidence type="ECO:0000313" key="2">
    <source>
        <dbReference type="Proteomes" id="UP000054776"/>
    </source>
</evidence>
<gene>
    <name evidence="1" type="ORF">T01_15058</name>
</gene>
<comment type="caution">
    <text evidence="1">The sequence shown here is derived from an EMBL/GenBank/DDBJ whole genome shotgun (WGS) entry which is preliminary data.</text>
</comment>
<dbReference type="EMBL" id="JYDH01000246">
    <property type="protein sequence ID" value="KRY27566.1"/>
    <property type="molecule type" value="Genomic_DNA"/>
</dbReference>
<protein>
    <submittedName>
        <fullName evidence="1">Uncharacterized protein</fullName>
    </submittedName>
</protein>